<organism evidence="3 4">
    <name type="scientific">Iodobacter violaceini</name>
    <dbReference type="NCBI Taxonomy" id="3044271"/>
    <lineage>
        <taxon>Bacteria</taxon>
        <taxon>Pseudomonadati</taxon>
        <taxon>Pseudomonadota</taxon>
        <taxon>Betaproteobacteria</taxon>
        <taxon>Neisseriales</taxon>
        <taxon>Chitinibacteraceae</taxon>
        <taxon>Iodobacter</taxon>
    </lineage>
</organism>
<evidence type="ECO:0000256" key="1">
    <source>
        <dbReference type="SAM" id="SignalP"/>
    </source>
</evidence>
<dbReference type="PROSITE" id="PS51257">
    <property type="entry name" value="PROKAR_LIPOPROTEIN"/>
    <property type="match status" value="1"/>
</dbReference>
<feature type="domain" description="DUF5666" evidence="2">
    <location>
        <begin position="130"/>
        <end position="194"/>
    </location>
</feature>
<feature type="chain" id="PRO_5046560784" description="DUF5666 domain-containing protein" evidence="1">
    <location>
        <begin position="21"/>
        <end position="643"/>
    </location>
</feature>
<dbReference type="EMBL" id="JAAOLX010000002">
    <property type="protein sequence ID" value="NHQ85546.1"/>
    <property type="molecule type" value="Genomic_DNA"/>
</dbReference>
<protein>
    <recommendedName>
        <fullName evidence="2">DUF5666 domain-containing protein</fullName>
    </recommendedName>
</protein>
<name>A0ABX0KWT3_9NEIS</name>
<evidence type="ECO:0000259" key="2">
    <source>
        <dbReference type="Pfam" id="PF18914"/>
    </source>
</evidence>
<feature type="domain" description="DUF5666" evidence="2">
    <location>
        <begin position="515"/>
        <end position="571"/>
    </location>
</feature>
<keyword evidence="4" id="KW-1185">Reference proteome</keyword>
<dbReference type="InterPro" id="IPR043724">
    <property type="entry name" value="DUF5666"/>
</dbReference>
<dbReference type="RefSeq" id="WP_166823040.1">
    <property type="nucleotide sequence ID" value="NZ_JAAOLX010000002.1"/>
</dbReference>
<comment type="caution">
    <text evidence="3">The sequence shown here is derived from an EMBL/GenBank/DDBJ whole genome shotgun (WGS) entry which is preliminary data.</text>
</comment>
<keyword evidence="1" id="KW-0732">Signal</keyword>
<reference evidence="3 4" key="1">
    <citation type="submission" date="2020-03" db="EMBL/GenBank/DDBJ databases">
        <title>Draft genome sequence of environmentally isolated violet-colored cultures.</title>
        <authorList>
            <person name="Wilson H.S."/>
        </authorList>
    </citation>
    <scope>NUCLEOTIDE SEQUENCE [LARGE SCALE GENOMIC DNA]</scope>
    <source>
        <strain evidence="3 4">HSC-16F04</strain>
    </source>
</reference>
<feature type="signal peptide" evidence="1">
    <location>
        <begin position="1"/>
        <end position="20"/>
    </location>
</feature>
<evidence type="ECO:0000313" key="4">
    <source>
        <dbReference type="Proteomes" id="UP000712570"/>
    </source>
</evidence>
<dbReference type="Pfam" id="PF18914">
    <property type="entry name" value="DUF5666"/>
    <property type="match status" value="4"/>
</dbReference>
<sequence>MDQRLKILALALVASVGLYACGGGSSGSSSGTAPVAANPTSVPTTVPTAVPTPTPAPNGGAYAQGTVTGFGSVIVDGVTLDDSSASFQVEQDPSASSTGTSNDIKLGMKVESDQGSDDKIKTLTALPEVYGKISELVTGSGFKLAGQTIRVSTDAAAPTVFEGASVLADLLVGDIVEVHGSRDATGVIVATRIERKDPASAVMVRVVGVVSALDNTAKTLVVSGLTVNFSGAKLRPDGVVLENGQLVAAWSDQAISAASVMTAKALKVKKPQAGDGLKMQIGGLIASLDTKVVSFKLGEVVVDASKAKFEGGVVTDLANGKPVRVGGVWQTDKLVASGVKFVKDSTDAKVSLSGVVTDYISLASFKVRGALVDGSAATFDGGAASNLANGVQVKIEGSVSNGTVQAKTVKIDTPVATTPPPNASQTASVAVRTITGEVKDYDSKTGKFTLSGVKLSLQINDKTEFGTVGSDVVTSKNDLINGAKVLVRGEMQADVLMVKEVRFQPKVEPPVKLGGVISSVTASQFKLNGVTILWSATTPVDGGKTADVVNGVNISVTVLKNGDKLQAQQIEIKGRVASTLEVKGAVGDFVSLSNFKVAGQKVDASKAEIKDGKSASLANGRVVNVKGVLTNGVLMAGQVSFAD</sequence>
<feature type="domain" description="DUF5666" evidence="2">
    <location>
        <begin position="584"/>
        <end position="639"/>
    </location>
</feature>
<proteinExistence type="predicted"/>
<evidence type="ECO:0000313" key="3">
    <source>
        <dbReference type="EMBL" id="NHQ85546.1"/>
    </source>
</evidence>
<accession>A0ABX0KWT3</accession>
<gene>
    <name evidence="3" type="ORF">HA050_05370</name>
</gene>
<dbReference type="Proteomes" id="UP000712570">
    <property type="component" value="Unassembled WGS sequence"/>
</dbReference>
<feature type="domain" description="DUF5666" evidence="2">
    <location>
        <begin position="354"/>
        <end position="409"/>
    </location>
</feature>